<dbReference type="STRING" id="574087.Acear_1715"/>
<dbReference type="KEGG" id="aar:Acear_1715"/>
<gene>
    <name evidence="1" type="ordered locus">Acear_1715</name>
</gene>
<evidence type="ECO:0000313" key="1">
    <source>
        <dbReference type="EMBL" id="ADL13220.1"/>
    </source>
</evidence>
<dbReference type="OrthoDB" id="3401376at2"/>
<reference evidence="1 2" key="1">
    <citation type="journal article" date="2010" name="Stand. Genomic Sci.">
        <title>Complete genome sequence of Acetohalobium arabaticum type strain (Z-7288).</title>
        <authorList>
            <person name="Sikorski J."/>
            <person name="Lapidus A."/>
            <person name="Chertkov O."/>
            <person name="Lucas S."/>
            <person name="Copeland A."/>
            <person name="Glavina Del Rio T."/>
            <person name="Nolan M."/>
            <person name="Tice H."/>
            <person name="Cheng J.F."/>
            <person name="Han C."/>
            <person name="Brambilla E."/>
            <person name="Pitluck S."/>
            <person name="Liolios K."/>
            <person name="Ivanova N."/>
            <person name="Mavromatis K."/>
            <person name="Mikhailova N."/>
            <person name="Pati A."/>
            <person name="Bruce D."/>
            <person name="Detter C."/>
            <person name="Tapia R."/>
            <person name="Goodwin L."/>
            <person name="Chen A."/>
            <person name="Palaniappan K."/>
            <person name="Land M."/>
            <person name="Hauser L."/>
            <person name="Chang Y.J."/>
            <person name="Jeffries C.D."/>
            <person name="Rohde M."/>
            <person name="Goker M."/>
            <person name="Spring S."/>
            <person name="Woyke T."/>
            <person name="Bristow J."/>
            <person name="Eisen J.A."/>
            <person name="Markowitz V."/>
            <person name="Hugenholtz P."/>
            <person name="Kyrpides N.C."/>
            <person name="Klenk H.P."/>
        </authorList>
    </citation>
    <scope>NUCLEOTIDE SEQUENCE [LARGE SCALE GENOMIC DNA]</scope>
    <source>
        <strain evidence="2">ATCC 49924 / DSM 5501 / Z-7288</strain>
    </source>
</reference>
<dbReference type="AlphaFoldDB" id="D9QRS9"/>
<evidence type="ECO:0008006" key="3">
    <source>
        <dbReference type="Google" id="ProtNLM"/>
    </source>
</evidence>
<sequence length="363" mass="39467">MLAIKRGKIAKIIKQRPGLTEVEVELKTGEKRRAINYDDLTGEVSLGDEVILNTTAVELDLGTGGYDFIIYIEGNEPRDLDGLGHIMKLRYSPFQLKTLSVEEEASSWQQEIKNFTSLEGNPVIIGSLHSMLAPTVIVLNRLSNFSLQIAYIMTDAAALPLKLSNTVAELQQKELLDTTITIGHAFGGDLEAVNIYSGLAAAKEVAEADVIIVAMGPGVVGTGTKYGFSGIEQGEIINAVSNLGGIPLAIPRISFSDERKRHYGFSHHTLTVLEEIALREAVVGVPKLSAANKQKRLNSQLIESNLNYKHDIRYRDGSDVLELISNSDIGVNTMGRDETEDPEFFMTAGITGVLALEELGVSL</sequence>
<dbReference type="RefSeq" id="WP_013278665.1">
    <property type="nucleotide sequence ID" value="NC_014378.1"/>
</dbReference>
<dbReference type="Proteomes" id="UP000001661">
    <property type="component" value="Chromosome"/>
</dbReference>
<evidence type="ECO:0000313" key="2">
    <source>
        <dbReference type="Proteomes" id="UP000001661"/>
    </source>
</evidence>
<dbReference type="InterPro" id="IPR024479">
    <property type="entry name" value="DUF3866"/>
</dbReference>
<name>D9QRS9_ACEAZ</name>
<dbReference type="HOGENOM" id="CLU_042007_0_0_9"/>
<organism evidence="1 2">
    <name type="scientific">Acetohalobium arabaticum (strain ATCC 49924 / DSM 5501 / Z-7288)</name>
    <dbReference type="NCBI Taxonomy" id="574087"/>
    <lineage>
        <taxon>Bacteria</taxon>
        <taxon>Bacillati</taxon>
        <taxon>Bacillota</taxon>
        <taxon>Clostridia</taxon>
        <taxon>Halanaerobiales</taxon>
        <taxon>Halobacteroidaceae</taxon>
        <taxon>Acetohalobium</taxon>
    </lineage>
</organism>
<dbReference type="eggNOG" id="COG3502">
    <property type="taxonomic scope" value="Bacteria"/>
</dbReference>
<accession>D9QRS9</accession>
<keyword evidence="2" id="KW-1185">Reference proteome</keyword>
<protein>
    <recommendedName>
        <fullName evidence="3">DUF3866 domain-containing protein</fullName>
    </recommendedName>
</protein>
<dbReference type="EMBL" id="CP002105">
    <property type="protein sequence ID" value="ADL13220.1"/>
    <property type="molecule type" value="Genomic_DNA"/>
</dbReference>
<proteinExistence type="predicted"/>
<dbReference type="Pfam" id="PF12982">
    <property type="entry name" value="DUF3866"/>
    <property type="match status" value="1"/>
</dbReference>